<dbReference type="PANTHER" id="PTHR32120">
    <property type="entry name" value="SMALL RIBOSOMAL SUBUNIT BIOGENESIS GTPASE RSGA"/>
    <property type="match status" value="1"/>
</dbReference>
<reference evidence="13 14" key="1">
    <citation type="submission" date="2018-10" db="EMBL/GenBank/DDBJ databases">
        <title>Comamonadaceae CDC group NO-1 genome sequencing and assembly.</title>
        <authorList>
            <person name="Bernier A.-M."/>
            <person name="Bernard K."/>
        </authorList>
    </citation>
    <scope>NUCLEOTIDE SEQUENCE [LARGE SCALE GENOMIC DNA]</scope>
    <source>
        <strain evidence="13 14">NML970147</strain>
    </source>
</reference>
<dbReference type="InterPro" id="IPR031944">
    <property type="entry name" value="RsgA_N"/>
</dbReference>
<evidence type="ECO:0000313" key="13">
    <source>
        <dbReference type="EMBL" id="RMW97901.1"/>
    </source>
</evidence>
<dbReference type="InterPro" id="IPR027417">
    <property type="entry name" value="P-loop_NTPase"/>
</dbReference>
<dbReference type="PANTHER" id="PTHR32120:SF11">
    <property type="entry name" value="SMALL RIBOSOMAL SUBUNIT BIOGENESIS GTPASE RSGA 1, MITOCHONDRIAL-RELATED"/>
    <property type="match status" value="1"/>
</dbReference>
<sequence length="342" mass="37253">MRRTRPTPPAAPLSDGLHEGLIVTSHGRHYIVESAGGQRHLCHPRGKKSQAVVGDRVQWQAPRPGQGDEGSIEHIAPRRNLFYRQDEMRTKAFAANIDQILILIAAEPVFSERQLAKALIAAEAAGIPALIGLNKQDLGPAYASAWQRLAAYRQILPAGDSAHSPAPLYPVLRLQLDAAHGGDDFPQLQALLQGRATLVLGPSGVGKSTLINRLIPDAQAQTAEISRALNSGRHTTTTTTWYWLECARGSAVLDSPGFQEFGLHHIDRQALARWMPDIARHATGCRFHNCTHIHEPHCVVRAAVLPEEPTEAAPNAAEAPGIAPSRYALYKHIFEELPQGRA</sequence>
<evidence type="ECO:0000256" key="7">
    <source>
        <dbReference type="ARBA" id="ARBA00022833"/>
    </source>
</evidence>
<keyword evidence="6 10" id="KW-0378">Hydrolase</keyword>
<dbReference type="SUPFAM" id="SSF50249">
    <property type="entry name" value="Nucleic acid-binding proteins"/>
    <property type="match status" value="1"/>
</dbReference>
<feature type="domain" description="CP-type G" evidence="12">
    <location>
        <begin position="85"/>
        <end position="261"/>
    </location>
</feature>
<comment type="cofactor">
    <cofactor evidence="10">
        <name>Zn(2+)</name>
        <dbReference type="ChEBI" id="CHEBI:29105"/>
    </cofactor>
    <text evidence="10">Binds 1 zinc ion per subunit.</text>
</comment>
<keyword evidence="4 10" id="KW-0699">rRNA-binding</keyword>
<feature type="domain" description="EngC GTPase" evidence="11">
    <location>
        <begin position="95"/>
        <end position="259"/>
    </location>
</feature>
<dbReference type="GO" id="GO:0005525">
    <property type="term" value="F:GTP binding"/>
    <property type="evidence" value="ECO:0007669"/>
    <property type="project" value="UniProtKB-UniRule"/>
</dbReference>
<dbReference type="GO" id="GO:0042274">
    <property type="term" value="P:ribosomal small subunit biogenesis"/>
    <property type="evidence" value="ECO:0007669"/>
    <property type="project" value="UniProtKB-UniRule"/>
</dbReference>
<dbReference type="CDD" id="cd04466">
    <property type="entry name" value="S1_YloQ_GTPase"/>
    <property type="match status" value="1"/>
</dbReference>
<evidence type="ECO:0000256" key="8">
    <source>
        <dbReference type="ARBA" id="ARBA00022884"/>
    </source>
</evidence>
<dbReference type="Pfam" id="PF03193">
    <property type="entry name" value="RsgA_GTPase"/>
    <property type="match status" value="1"/>
</dbReference>
<dbReference type="AlphaFoldDB" id="A0A3M6Q659"/>
<comment type="subunit">
    <text evidence="10">Monomer. Associates with 30S ribosomal subunit, binds 16S rRNA.</text>
</comment>
<comment type="caution">
    <text evidence="13">The sequence shown here is derived from an EMBL/GenBank/DDBJ whole genome shotgun (WGS) entry which is preliminary data.</text>
</comment>
<dbReference type="EC" id="3.6.1.-" evidence="10"/>
<name>A0A3M6Q659_9BURK</name>
<dbReference type="GO" id="GO:0003924">
    <property type="term" value="F:GTPase activity"/>
    <property type="evidence" value="ECO:0007669"/>
    <property type="project" value="UniProtKB-UniRule"/>
</dbReference>
<keyword evidence="8 10" id="KW-0694">RNA-binding</keyword>
<dbReference type="Proteomes" id="UP000267521">
    <property type="component" value="Unassembled WGS sequence"/>
</dbReference>
<evidence type="ECO:0000259" key="11">
    <source>
        <dbReference type="PROSITE" id="PS50936"/>
    </source>
</evidence>
<dbReference type="Gene3D" id="2.40.50.140">
    <property type="entry name" value="Nucleic acid-binding proteins"/>
    <property type="match status" value="1"/>
</dbReference>
<evidence type="ECO:0000259" key="12">
    <source>
        <dbReference type="PROSITE" id="PS51721"/>
    </source>
</evidence>
<dbReference type="GO" id="GO:0005737">
    <property type="term" value="C:cytoplasm"/>
    <property type="evidence" value="ECO:0007669"/>
    <property type="project" value="UniProtKB-SubCell"/>
</dbReference>
<keyword evidence="1 10" id="KW-0963">Cytoplasm</keyword>
<evidence type="ECO:0000256" key="9">
    <source>
        <dbReference type="ARBA" id="ARBA00023134"/>
    </source>
</evidence>
<dbReference type="InterPro" id="IPR010914">
    <property type="entry name" value="RsgA_GTPase_dom"/>
</dbReference>
<proteinExistence type="inferred from homology"/>
<dbReference type="NCBIfam" id="TIGR00157">
    <property type="entry name" value="ribosome small subunit-dependent GTPase A"/>
    <property type="match status" value="1"/>
</dbReference>
<keyword evidence="9 10" id="KW-0342">GTP-binding</keyword>
<evidence type="ECO:0000256" key="4">
    <source>
        <dbReference type="ARBA" id="ARBA00022730"/>
    </source>
</evidence>
<comment type="subcellular location">
    <subcellularLocation>
        <location evidence="10">Cytoplasm</location>
    </subcellularLocation>
</comment>
<dbReference type="GO" id="GO:0019843">
    <property type="term" value="F:rRNA binding"/>
    <property type="evidence" value="ECO:0007669"/>
    <property type="project" value="UniProtKB-KW"/>
</dbReference>
<feature type="binding site" evidence="10">
    <location>
        <position position="285"/>
    </location>
    <ligand>
        <name>Zn(2+)</name>
        <dbReference type="ChEBI" id="CHEBI:29105"/>
    </ligand>
</feature>
<dbReference type="SUPFAM" id="SSF52540">
    <property type="entry name" value="P-loop containing nucleoside triphosphate hydrolases"/>
    <property type="match status" value="1"/>
</dbReference>
<dbReference type="EMBL" id="RDQM01000008">
    <property type="protein sequence ID" value="RMW97901.1"/>
    <property type="molecule type" value="Genomic_DNA"/>
</dbReference>
<dbReference type="InterPro" id="IPR012340">
    <property type="entry name" value="NA-bd_OB-fold"/>
</dbReference>
<evidence type="ECO:0000256" key="6">
    <source>
        <dbReference type="ARBA" id="ARBA00022801"/>
    </source>
</evidence>
<protein>
    <recommendedName>
        <fullName evidence="10">Small ribosomal subunit biogenesis GTPase RsgA</fullName>
        <ecNumber evidence="10">3.6.1.-</ecNumber>
    </recommendedName>
</protein>
<keyword evidence="7 10" id="KW-0862">Zinc</keyword>
<dbReference type="GO" id="GO:0046872">
    <property type="term" value="F:metal ion binding"/>
    <property type="evidence" value="ECO:0007669"/>
    <property type="project" value="UniProtKB-KW"/>
</dbReference>
<dbReference type="Gene3D" id="1.10.40.50">
    <property type="entry name" value="Probable gtpase engc, domain 3"/>
    <property type="match status" value="1"/>
</dbReference>
<dbReference type="RefSeq" id="WP_122238438.1">
    <property type="nucleotide sequence ID" value="NZ_RDQM01000008.1"/>
</dbReference>
<dbReference type="Gene3D" id="3.40.50.300">
    <property type="entry name" value="P-loop containing nucleotide triphosphate hydrolases"/>
    <property type="match status" value="1"/>
</dbReference>
<gene>
    <name evidence="10 13" type="primary">rsgA</name>
    <name evidence="13" type="ORF">EBQ26_07745</name>
</gene>
<keyword evidence="5 10" id="KW-0547">Nucleotide-binding</keyword>
<comment type="function">
    <text evidence="10">One of several proteins that assist in the late maturation steps of the functional core of the 30S ribosomal subunit. Helps release RbfA from mature subunits. May play a role in the assembly of ribosomal proteins into the subunit. Circularly permuted GTPase that catalyzes slow GTP hydrolysis, GTPase activity is stimulated by the 30S ribosomal subunit.</text>
</comment>
<dbReference type="PROSITE" id="PS51721">
    <property type="entry name" value="G_CP"/>
    <property type="match status" value="1"/>
</dbReference>
<feature type="binding site" evidence="10">
    <location>
        <begin position="201"/>
        <end position="209"/>
    </location>
    <ligand>
        <name>GTP</name>
        <dbReference type="ChEBI" id="CHEBI:37565"/>
    </ligand>
</feature>
<keyword evidence="3 10" id="KW-0479">Metal-binding</keyword>
<feature type="binding site" evidence="10">
    <location>
        <position position="292"/>
    </location>
    <ligand>
        <name>Zn(2+)</name>
        <dbReference type="ChEBI" id="CHEBI:29105"/>
    </ligand>
</feature>
<organism evidence="13 14">
    <name type="scientific">Allofranklinella schreckenbergeri</name>
    <dbReference type="NCBI Taxonomy" id="1076744"/>
    <lineage>
        <taxon>Bacteria</taxon>
        <taxon>Pseudomonadati</taxon>
        <taxon>Pseudomonadota</taxon>
        <taxon>Betaproteobacteria</taxon>
        <taxon>Burkholderiales</taxon>
        <taxon>Comamonadaceae</taxon>
        <taxon>Allofranklinella</taxon>
    </lineage>
</organism>
<evidence type="ECO:0000313" key="14">
    <source>
        <dbReference type="Proteomes" id="UP000267521"/>
    </source>
</evidence>
<dbReference type="HAMAP" id="MF_01820">
    <property type="entry name" value="GTPase_RsgA"/>
    <property type="match status" value="1"/>
</dbReference>
<accession>A0A3M6Q659</accession>
<keyword evidence="2 10" id="KW-0690">Ribosome biogenesis</keyword>
<feature type="binding site" evidence="10">
    <location>
        <position position="298"/>
    </location>
    <ligand>
        <name>Zn(2+)</name>
        <dbReference type="ChEBI" id="CHEBI:29105"/>
    </ligand>
</feature>
<dbReference type="InterPro" id="IPR030378">
    <property type="entry name" value="G_CP_dom"/>
</dbReference>
<dbReference type="PROSITE" id="PS50936">
    <property type="entry name" value="ENGC_GTPASE"/>
    <property type="match status" value="1"/>
</dbReference>
<feature type="binding site" evidence="10">
    <location>
        <begin position="134"/>
        <end position="137"/>
    </location>
    <ligand>
        <name>GTP</name>
        <dbReference type="ChEBI" id="CHEBI:37565"/>
    </ligand>
</feature>
<evidence type="ECO:0000256" key="2">
    <source>
        <dbReference type="ARBA" id="ARBA00022517"/>
    </source>
</evidence>
<evidence type="ECO:0000256" key="5">
    <source>
        <dbReference type="ARBA" id="ARBA00022741"/>
    </source>
</evidence>
<evidence type="ECO:0000256" key="3">
    <source>
        <dbReference type="ARBA" id="ARBA00022723"/>
    </source>
</evidence>
<dbReference type="InterPro" id="IPR004881">
    <property type="entry name" value="Ribosome_biogen_GTPase_RsgA"/>
</dbReference>
<dbReference type="CDD" id="cd01854">
    <property type="entry name" value="YjeQ_EngC"/>
    <property type="match status" value="1"/>
</dbReference>
<evidence type="ECO:0000256" key="1">
    <source>
        <dbReference type="ARBA" id="ARBA00022490"/>
    </source>
</evidence>
<comment type="similarity">
    <text evidence="10">Belongs to the TRAFAC class YlqF/YawG GTPase family. RsgA subfamily.</text>
</comment>
<feature type="binding site" evidence="10">
    <location>
        <position position="290"/>
    </location>
    <ligand>
        <name>Zn(2+)</name>
        <dbReference type="ChEBI" id="CHEBI:29105"/>
    </ligand>
</feature>
<evidence type="ECO:0000256" key="10">
    <source>
        <dbReference type="HAMAP-Rule" id="MF_01820"/>
    </source>
</evidence>